<organism evidence="2 3">
    <name type="scientific">Eiseniibacteriota bacterium</name>
    <dbReference type="NCBI Taxonomy" id="2212470"/>
    <lineage>
        <taxon>Bacteria</taxon>
        <taxon>Candidatus Eiseniibacteriota</taxon>
    </lineage>
</organism>
<evidence type="ECO:0000313" key="3">
    <source>
        <dbReference type="Proteomes" id="UP000547674"/>
    </source>
</evidence>
<dbReference type="NCBIfam" id="TIGR02174">
    <property type="entry name" value="CXXU_selWTH"/>
    <property type="match status" value="1"/>
</dbReference>
<dbReference type="SUPFAM" id="SSF52833">
    <property type="entry name" value="Thioredoxin-like"/>
    <property type="match status" value="1"/>
</dbReference>
<proteinExistence type="predicted"/>
<dbReference type="Pfam" id="PF10262">
    <property type="entry name" value="Rdx"/>
    <property type="match status" value="1"/>
</dbReference>
<reference evidence="2 3" key="1">
    <citation type="submission" date="2020-03" db="EMBL/GenBank/DDBJ databases">
        <title>Metabolic flexibility allows generalist bacteria to become dominant in a frequently disturbed ecosystem.</title>
        <authorList>
            <person name="Chen Y.-J."/>
            <person name="Leung P.M."/>
            <person name="Bay S.K."/>
            <person name="Hugenholtz P."/>
            <person name="Kessler A.J."/>
            <person name="Shelley G."/>
            <person name="Waite D.W."/>
            <person name="Cook P.L."/>
            <person name="Greening C."/>
        </authorList>
    </citation>
    <scope>NUCLEOTIDE SEQUENCE [LARGE SCALE GENOMIC DNA]</scope>
    <source>
        <strain evidence="2">SS_bin_28</strain>
    </source>
</reference>
<accession>A0A7Y2H1Q9</accession>
<evidence type="ECO:0000256" key="1">
    <source>
        <dbReference type="ARBA" id="ARBA00023284"/>
    </source>
</evidence>
<comment type="caution">
    <text evidence="2">The sequence shown here is derived from an EMBL/GenBank/DDBJ whole genome shotgun (WGS) entry which is preliminary data.</text>
</comment>
<sequence length="59" mass="6702">MAELLPHFKQKIDNMVLVPSDKGRFEFSINGDLVYSKLETGEFPEPADIIDLVEKHLVS</sequence>
<dbReference type="Proteomes" id="UP000547674">
    <property type="component" value="Unassembled WGS sequence"/>
</dbReference>
<dbReference type="InterPro" id="IPR036249">
    <property type="entry name" value="Thioredoxin-like_sf"/>
</dbReference>
<dbReference type="Gene3D" id="3.40.30.10">
    <property type="entry name" value="Glutaredoxin"/>
    <property type="match status" value="1"/>
</dbReference>
<dbReference type="InterPro" id="IPR011893">
    <property type="entry name" value="Selenoprotein_Rdx-typ"/>
</dbReference>
<evidence type="ECO:0000313" key="2">
    <source>
        <dbReference type="EMBL" id="NNF06216.1"/>
    </source>
</evidence>
<protein>
    <submittedName>
        <fullName evidence="2">SelT/SelW/SelH family protein</fullName>
    </submittedName>
</protein>
<keyword evidence="1" id="KW-0676">Redox-active center</keyword>
<dbReference type="EMBL" id="JABDJR010000213">
    <property type="protein sequence ID" value="NNF06216.1"/>
    <property type="molecule type" value="Genomic_DNA"/>
</dbReference>
<dbReference type="AlphaFoldDB" id="A0A7Y2H1Q9"/>
<name>A0A7Y2H1Q9_UNCEI</name>
<gene>
    <name evidence="2" type="ORF">HKN21_05610</name>
</gene>